<dbReference type="OMA" id="YPENLPW"/>
<dbReference type="AlphaFoldDB" id="A4S921"/>
<dbReference type="Gramene" id="ABP00283">
    <property type="protein sequence ID" value="ABP00283"/>
    <property type="gene ID" value="OSTLU_37822"/>
</dbReference>
<dbReference type="KEGG" id="olu:OSTLU_37822"/>
<evidence type="ECO:0000313" key="1">
    <source>
        <dbReference type="EMBL" id="ABP00283.1"/>
    </source>
</evidence>
<gene>
    <name evidence="1" type="ORF">OSTLU_37822</name>
</gene>
<proteinExistence type="predicted"/>
<dbReference type="RefSeq" id="XP_001421989.1">
    <property type="nucleotide sequence ID" value="XM_001421952.1"/>
</dbReference>
<reference evidence="1 2" key="1">
    <citation type="journal article" date="2007" name="Proc. Natl. Acad. Sci. U.S.A.">
        <title>The tiny eukaryote Ostreococcus provides genomic insights into the paradox of plankton speciation.</title>
        <authorList>
            <person name="Palenik B."/>
            <person name="Grimwood J."/>
            <person name="Aerts A."/>
            <person name="Rouze P."/>
            <person name="Salamov A."/>
            <person name="Putnam N."/>
            <person name="Dupont C."/>
            <person name="Jorgensen R."/>
            <person name="Derelle E."/>
            <person name="Rombauts S."/>
            <person name="Zhou K."/>
            <person name="Otillar R."/>
            <person name="Merchant S.S."/>
            <person name="Podell S."/>
            <person name="Gaasterland T."/>
            <person name="Napoli C."/>
            <person name="Gendler K."/>
            <person name="Manuell A."/>
            <person name="Tai V."/>
            <person name="Vallon O."/>
            <person name="Piganeau G."/>
            <person name="Jancek S."/>
            <person name="Heijde M."/>
            <person name="Jabbari K."/>
            <person name="Bowler C."/>
            <person name="Lohr M."/>
            <person name="Robbens S."/>
            <person name="Werner G."/>
            <person name="Dubchak I."/>
            <person name="Pazour G.J."/>
            <person name="Ren Q."/>
            <person name="Paulsen I."/>
            <person name="Delwiche C."/>
            <person name="Schmutz J."/>
            <person name="Rokhsar D."/>
            <person name="Van de Peer Y."/>
            <person name="Moreau H."/>
            <person name="Grigoriev I.V."/>
        </authorList>
    </citation>
    <scope>NUCLEOTIDE SEQUENCE [LARGE SCALE GENOMIC DNA]</scope>
    <source>
        <strain evidence="1 2">CCE9901</strain>
    </source>
</reference>
<dbReference type="eggNOG" id="KOG4533">
    <property type="taxonomic scope" value="Eukaryota"/>
</dbReference>
<organism evidence="1 2">
    <name type="scientific">Ostreococcus lucimarinus (strain CCE9901)</name>
    <dbReference type="NCBI Taxonomy" id="436017"/>
    <lineage>
        <taxon>Eukaryota</taxon>
        <taxon>Viridiplantae</taxon>
        <taxon>Chlorophyta</taxon>
        <taxon>Mamiellophyceae</taxon>
        <taxon>Mamiellales</taxon>
        <taxon>Bathycoccaceae</taxon>
        <taxon>Ostreococcus</taxon>
    </lineage>
</organism>
<dbReference type="PANTHER" id="PTHR28110:SF1">
    <property type="entry name" value="TRANSMEMBRANE PROTEIN"/>
    <property type="match status" value="1"/>
</dbReference>
<dbReference type="GeneID" id="5005887"/>
<protein>
    <recommendedName>
        <fullName evidence="3">DUF218 domain-containing protein</fullName>
    </recommendedName>
</protein>
<evidence type="ECO:0008006" key="3">
    <source>
        <dbReference type="Google" id="ProtNLM"/>
    </source>
</evidence>
<dbReference type="Proteomes" id="UP000001568">
    <property type="component" value="Chromosome 16"/>
</dbReference>
<accession>A4S921</accession>
<dbReference type="InterPro" id="IPR055323">
    <property type="entry name" value="C57A10.07/YOR238W"/>
</dbReference>
<sequence length="261" mass="29810">MRRSVVERKTPAQVDGVDELVVVPGHAVYYGNNFLEAKDESNWALEPHQLLEGEAKAFMEHMERGVRELAKNPRAMLVFSGGKTRREAGAISEASSYWQVSRAFDWFGVDAGVELRSFTEEHARDSFENLLFSVCRFFELTRKFPSKITVVGFESKRDRFQKLHLRAIGYPESNFTYIGTKALNEKEMEAGEVKVREAFARDPFGCRGALAAKRLDRDPFNEGAPYSSQVKILSAFWLHIDTCSQRLYNGYFPWSPGMMIK</sequence>
<dbReference type="HOGENOM" id="CLU_048479_0_0_1"/>
<dbReference type="EMBL" id="CP000596">
    <property type="protein sequence ID" value="ABP00283.1"/>
    <property type="molecule type" value="Genomic_DNA"/>
</dbReference>
<dbReference type="OrthoDB" id="4347at2759"/>
<keyword evidence="2" id="KW-1185">Reference proteome</keyword>
<dbReference type="GO" id="GO:0005737">
    <property type="term" value="C:cytoplasm"/>
    <property type="evidence" value="ECO:0007669"/>
    <property type="project" value="TreeGrafter"/>
</dbReference>
<dbReference type="PANTHER" id="PTHR28110">
    <property type="entry name" value="TRANSMEMBRANE PROTEIN"/>
    <property type="match status" value="1"/>
</dbReference>
<evidence type="ECO:0000313" key="2">
    <source>
        <dbReference type="Proteomes" id="UP000001568"/>
    </source>
</evidence>
<name>A4S921_OSTLU</name>